<feature type="domain" description="EGF-like" evidence="9">
    <location>
        <begin position="1727"/>
        <end position="1759"/>
    </location>
</feature>
<feature type="disulfide bond" evidence="7">
    <location>
        <begin position="1685"/>
        <end position="1694"/>
    </location>
</feature>
<dbReference type="Pfam" id="PF25776">
    <property type="entry name" value="Ig_VWDE"/>
    <property type="match status" value="1"/>
</dbReference>
<evidence type="ECO:0000313" key="12">
    <source>
        <dbReference type="EMBL" id="KAK1786444.1"/>
    </source>
</evidence>
<evidence type="ECO:0000256" key="1">
    <source>
        <dbReference type="ARBA" id="ARBA00022536"/>
    </source>
</evidence>
<dbReference type="InterPro" id="IPR000152">
    <property type="entry name" value="EGF-type_Asp/Asn_hydroxyl_site"/>
</dbReference>
<feature type="non-terminal residue" evidence="12">
    <location>
        <position position="1"/>
    </location>
</feature>
<dbReference type="Pfam" id="PF25024">
    <property type="entry name" value="EGF_TEN"/>
    <property type="match status" value="1"/>
</dbReference>
<dbReference type="PROSITE" id="PS01186">
    <property type="entry name" value="EGF_2"/>
    <property type="match status" value="4"/>
</dbReference>
<dbReference type="PANTHER" id="PTHR14949:SF53">
    <property type="entry name" value="VON WILLEBRAND FACTOR D AND EGF DOMAIN-CONTAINING PROTEIN"/>
    <property type="match status" value="1"/>
</dbReference>
<dbReference type="Proteomes" id="UP001239994">
    <property type="component" value="Unassembled WGS sequence"/>
</dbReference>
<evidence type="ECO:0000256" key="8">
    <source>
        <dbReference type="SAM" id="MobiDB-lite"/>
    </source>
</evidence>
<dbReference type="PROSITE" id="PS51233">
    <property type="entry name" value="VWFD"/>
    <property type="match status" value="1"/>
</dbReference>
<dbReference type="Pfam" id="PF00094">
    <property type="entry name" value="VWD"/>
    <property type="match status" value="1"/>
</dbReference>
<name>A0AAD8YV52_9TELE</name>
<dbReference type="PANTHER" id="PTHR14949">
    <property type="entry name" value="EGF-LIKE-DOMAIN, MULTIPLE 7, 8"/>
    <property type="match status" value="1"/>
</dbReference>
<feature type="disulfide bond" evidence="7">
    <location>
        <begin position="1667"/>
        <end position="1677"/>
    </location>
</feature>
<feature type="domain" description="EGF-like" evidence="9">
    <location>
        <begin position="1600"/>
        <end position="1631"/>
    </location>
</feature>
<keyword evidence="13" id="KW-1185">Reference proteome</keyword>
<feature type="domain" description="VWFD" evidence="11">
    <location>
        <begin position="456"/>
        <end position="637"/>
    </location>
</feature>
<dbReference type="SUPFAM" id="SSF57184">
    <property type="entry name" value="Growth factor receptor domain"/>
    <property type="match status" value="1"/>
</dbReference>
<feature type="domain" description="EGF-like" evidence="9">
    <location>
        <begin position="1567"/>
        <end position="1599"/>
    </location>
</feature>
<evidence type="ECO:0000256" key="6">
    <source>
        <dbReference type="ARBA" id="ARBA00023180"/>
    </source>
</evidence>
<dbReference type="GO" id="GO:0005576">
    <property type="term" value="C:extracellular region"/>
    <property type="evidence" value="ECO:0007669"/>
    <property type="project" value="TreeGrafter"/>
</dbReference>
<evidence type="ECO:0000256" key="4">
    <source>
        <dbReference type="ARBA" id="ARBA00023054"/>
    </source>
</evidence>
<dbReference type="InterPro" id="IPR013783">
    <property type="entry name" value="Ig-like_fold"/>
</dbReference>
<dbReference type="SMART" id="SM00179">
    <property type="entry name" value="EGF_CA"/>
    <property type="match status" value="3"/>
</dbReference>
<keyword evidence="5 7" id="KW-1015">Disulfide bond</keyword>
<reference evidence="12" key="1">
    <citation type="submission" date="2023-03" db="EMBL/GenBank/DDBJ databases">
        <title>Electrophorus voltai genome.</title>
        <authorList>
            <person name="Bian C."/>
        </authorList>
    </citation>
    <scope>NUCLEOTIDE SEQUENCE</scope>
    <source>
        <strain evidence="12">CB-2022</strain>
        <tissue evidence="12">Muscle</tissue>
    </source>
</reference>
<evidence type="ECO:0000259" key="11">
    <source>
        <dbReference type="PROSITE" id="PS51233"/>
    </source>
</evidence>
<sequence length="1791" mass="193711">EPPECSPGGHTVLQDPYRSTSFSSQLLSTSALQERLICDHSLTPGWYQFQIFDKPARMPTECVEMNHCGTQAPVWLSLAEGETLPRPLEVKQLTACATWQFFDGPSKDCCLFRLPVSVRNCGGFYVYLLQPTQGCMAYCAEGKFTRTLHSHEQKHACLGIMNTVVKVVNTFISFYPTEMSDATDIQTEISDTTDIHKEMSDTTPQSCDPGISNRDGTCKVLAHKQAPPPSMPEITAEVSGGNVYLKCVFDGNSGNSSLGFVVTWYRLAPDDSREELRRETTLQSSALIELDGINLRLGDRIYCSCSSFFLDVPDLQSVTVESSDFFAGIRLRPELASVSEDGKQYELLVESTVPLPCLLHTCSLQLQLSTRSQGEETLGPDLLLSACEVALFQVSSPCRDGVCSRVMLRYRPVTDIITDGDRSTEIYVQPIVSSNFLWNGYTPQSVQITVKDIPAGYCYSFTDPHIITFDGRRYDNLQIGTFVLYRSQAWPLEVHVRQRECASTTPHPTSCACGFAARDAGHVVTFDMCDGLAGETKPRLSVRSRGQEKSNMRITESYQGRKVTVSFSSGAFVRADVAEWGMSLSMTAPGSDWGHTEGLCGTFDGQPLNDYHREGGKAVQDSASFINAWRLAPSSSLFDKLPAYESTASMPPYCHCGQEPGLSRPRARPPSSSSSCSHTARLRAPSIIPSLDVTADYISFPDSSLHPDRPSQSAWGADTDTRIVHSVSRHQGHGQSPAFQSLSHSDLESFAYYFPEDHAVSSKPEAPAPTWPTESGLTEAAAQQLCEGALRNSTVGLACRRLLGEVLEHALDMCVADQQLKDEAAWLGATLPLLENECERRLAEEVGSRKETRETLAFLRCPSSCSGNGQCTESGCMCFPGFSTYDCSQASDQTPEISALEPGELCDVRQSLCTNIRVLGQAFTNSRELKCEFMKEKIVDGEWSLGASVMSPALFLSSSVLECQLPAEDIQSAQASPPPVTRWQIKVSNDGYSFSNAKVFTLFDGACQECVLSTAVRCALKNGSCEIDGQCYVKDERSPSSPCLTCRPALSTHTWSVAEKNKPPVFHSEQTKLQTFYGENFVYQFVAADPEGSTVLFTLLSGPREAFLSPAGLLIWKALSSSPVSFGLAVADDCNAERRAVVEVSVRQCDCQHGASCVTNINFPPGSGEYLCSCPDGFEGERCEVDVDDCRPNPCRKGACVDGLNSFTCRCAAGWTGKFPFDVVCPAGARCEEDIDECLLSPCFPGVACKNTPGSFECAPCPAHLSGDGRSCESTPPFSSPSPNEVHAPDAHAIQASSVLRAGSYLLGTSAVPALQVSMAMAKPALQDQHPVSGDGLTVTDDVVVESSMCRIISVSSTSTFRKQEDDASICSIPQARPSDLQSFTGQTPGTRERDSPDVISSSSRKPAEPPARAERLPSSRMRSSVLDRKASVSSVDQTAEPVAPLGADLQPHEHDLEDVVVGGNRTCAGSICFYGVPCELTPTGHFKCGPCPYGYQGNGITCKALCRYPCGQNMECTLPNTCTCKEGYTGYNCHIAICRPDCKNRGKCVKPNVCKCPVGYSGPTCEEANCNPPCQNAGSCLARNLCTCPYGYVGPRCEIMVCNRHCENGGVCVSPDVCECKPGWFGPTCNSADCKPVCLNGGTCIKPGVCACPTGFYGSQCQIAVCSPPCKNRGQCMRNNVCSCPEGYTGKRCQKSVCDPMCMNKGKCVGPSTCSCVSGWHGKICNIPVCLQTCKNGGECLGPNTCQCPAGWEGFQCQTRYSGPTCAIRVSPPSPLHLCDLATYLLAYSL</sequence>
<dbReference type="InterPro" id="IPR057885">
    <property type="entry name" value="Ig_VWDE"/>
</dbReference>
<proteinExistence type="predicted"/>
<dbReference type="GO" id="GO:0005102">
    <property type="term" value="F:signaling receptor binding"/>
    <property type="evidence" value="ECO:0007669"/>
    <property type="project" value="TreeGrafter"/>
</dbReference>
<feature type="disulfide bond" evidence="7">
    <location>
        <begin position="1731"/>
        <end position="1741"/>
    </location>
</feature>
<keyword evidence="6" id="KW-0325">Glycoprotein</keyword>
<protein>
    <submittedName>
        <fullName evidence="12">Uncharacterized protein</fullName>
    </submittedName>
</protein>
<dbReference type="FunFam" id="2.10.25.10:FF:000499">
    <property type="entry name" value="Predicted protein"/>
    <property type="match status" value="1"/>
</dbReference>
<dbReference type="InterPro" id="IPR018097">
    <property type="entry name" value="EGF_Ca-bd_CS"/>
</dbReference>
<evidence type="ECO:0000259" key="10">
    <source>
        <dbReference type="PROSITE" id="PS50835"/>
    </source>
</evidence>
<feature type="disulfide bond" evidence="7">
    <location>
        <begin position="1174"/>
        <end position="1183"/>
    </location>
</feature>
<evidence type="ECO:0000313" key="13">
    <source>
        <dbReference type="Proteomes" id="UP001239994"/>
    </source>
</evidence>
<dbReference type="InterPro" id="IPR000742">
    <property type="entry name" value="EGF"/>
</dbReference>
<dbReference type="InterPro" id="IPR001881">
    <property type="entry name" value="EGF-like_Ca-bd_dom"/>
</dbReference>
<feature type="disulfide bond" evidence="7">
    <location>
        <begin position="1571"/>
        <end position="1581"/>
    </location>
</feature>
<organism evidence="12 13">
    <name type="scientific">Electrophorus voltai</name>
    <dbReference type="NCBI Taxonomy" id="2609070"/>
    <lineage>
        <taxon>Eukaryota</taxon>
        <taxon>Metazoa</taxon>
        <taxon>Chordata</taxon>
        <taxon>Craniata</taxon>
        <taxon>Vertebrata</taxon>
        <taxon>Euteleostomi</taxon>
        <taxon>Actinopterygii</taxon>
        <taxon>Neopterygii</taxon>
        <taxon>Teleostei</taxon>
        <taxon>Ostariophysi</taxon>
        <taxon>Gymnotiformes</taxon>
        <taxon>Gymnotoidei</taxon>
        <taxon>Gymnotidae</taxon>
        <taxon>Electrophorus</taxon>
    </lineage>
</organism>
<evidence type="ECO:0000256" key="2">
    <source>
        <dbReference type="ARBA" id="ARBA00022729"/>
    </source>
</evidence>
<dbReference type="CDD" id="cd00054">
    <property type="entry name" value="EGF_CA"/>
    <property type="match status" value="2"/>
</dbReference>
<feature type="disulfide bond" evidence="7">
    <location>
        <begin position="1603"/>
        <end position="1613"/>
    </location>
</feature>
<dbReference type="PROSITE" id="PS50026">
    <property type="entry name" value="EGF_3"/>
    <property type="match status" value="7"/>
</dbReference>
<gene>
    <name evidence="12" type="ORF">P4O66_018134</name>
</gene>
<comment type="caution">
    <text evidence="7">Lacks conserved residue(s) required for the propagation of feature annotation.</text>
</comment>
<feature type="region of interest" description="Disordered" evidence="8">
    <location>
        <begin position="660"/>
        <end position="679"/>
    </location>
</feature>
<evidence type="ECO:0000256" key="3">
    <source>
        <dbReference type="ARBA" id="ARBA00022737"/>
    </source>
</evidence>
<dbReference type="InterPro" id="IPR058727">
    <property type="entry name" value="Helical_Vwde"/>
</dbReference>
<feature type="region of interest" description="Disordered" evidence="8">
    <location>
        <begin position="1371"/>
        <end position="1451"/>
    </location>
</feature>
<accession>A0AAD8YV52</accession>
<dbReference type="InterPro" id="IPR057774">
    <property type="entry name" value="D8C_UMOD/GP2/OIT3-like"/>
</dbReference>
<feature type="domain" description="EGF-like" evidence="9">
    <location>
        <begin position="1234"/>
        <end position="1273"/>
    </location>
</feature>
<dbReference type="Pfam" id="PF00008">
    <property type="entry name" value="EGF"/>
    <property type="match status" value="1"/>
</dbReference>
<dbReference type="SMART" id="SM00181">
    <property type="entry name" value="EGF"/>
    <property type="match status" value="13"/>
</dbReference>
<dbReference type="InterPro" id="IPR007110">
    <property type="entry name" value="Ig-like_dom"/>
</dbReference>
<dbReference type="PROSITE" id="PS00010">
    <property type="entry name" value="ASX_HYDROXYL"/>
    <property type="match status" value="1"/>
</dbReference>
<dbReference type="FunFam" id="2.10.25.10:FF:000490">
    <property type="entry name" value="von Willebrand factor D and EGF domain-containing protein"/>
    <property type="match status" value="1"/>
</dbReference>
<feature type="domain" description="EGF-like" evidence="9">
    <location>
        <begin position="1186"/>
        <end position="1221"/>
    </location>
</feature>
<dbReference type="EMBL" id="JAROKS010000025">
    <property type="protein sequence ID" value="KAK1786444.1"/>
    <property type="molecule type" value="Genomic_DNA"/>
</dbReference>
<comment type="caution">
    <text evidence="12">The sequence shown here is derived from an EMBL/GenBank/DDBJ whole genome shotgun (WGS) entry which is preliminary data.</text>
</comment>
<feature type="compositionally biased region" description="Polar residues" evidence="8">
    <location>
        <begin position="1380"/>
        <end position="1390"/>
    </location>
</feature>
<feature type="domain" description="Ig-like" evidence="10">
    <location>
        <begin position="229"/>
        <end position="319"/>
    </location>
</feature>
<dbReference type="Gene3D" id="2.60.40.10">
    <property type="entry name" value="Immunoglobulins"/>
    <property type="match status" value="1"/>
</dbReference>
<dbReference type="GO" id="GO:0009986">
    <property type="term" value="C:cell surface"/>
    <property type="evidence" value="ECO:0007669"/>
    <property type="project" value="TreeGrafter"/>
</dbReference>
<dbReference type="PROSITE" id="PS50835">
    <property type="entry name" value="IG_LIKE"/>
    <property type="match status" value="1"/>
</dbReference>
<dbReference type="Pfam" id="PF23283">
    <property type="entry name" value="D8C_UMOD"/>
    <property type="match status" value="1"/>
</dbReference>
<dbReference type="GO" id="GO:0005509">
    <property type="term" value="F:calcium ion binding"/>
    <property type="evidence" value="ECO:0007669"/>
    <property type="project" value="InterPro"/>
</dbReference>
<evidence type="ECO:0000256" key="7">
    <source>
        <dbReference type="PROSITE-ProRule" id="PRU00076"/>
    </source>
</evidence>
<keyword evidence="2" id="KW-0732">Signal</keyword>
<dbReference type="PROSITE" id="PS01187">
    <property type="entry name" value="EGF_CA"/>
    <property type="match status" value="2"/>
</dbReference>
<keyword evidence="1 7" id="KW-0245">EGF-like domain</keyword>
<dbReference type="InterPro" id="IPR009030">
    <property type="entry name" value="Growth_fac_rcpt_cys_sf"/>
</dbReference>
<evidence type="ECO:0000256" key="5">
    <source>
        <dbReference type="ARBA" id="ARBA00023157"/>
    </source>
</evidence>
<keyword evidence="4" id="KW-0175">Coiled coil</keyword>
<dbReference type="FunFam" id="2.10.25.10:FF:000595">
    <property type="entry name" value="von Willebrand factor D and EGF domain-containing protein"/>
    <property type="match status" value="1"/>
</dbReference>
<dbReference type="SUPFAM" id="SSF57196">
    <property type="entry name" value="EGF/Laminin"/>
    <property type="match status" value="1"/>
</dbReference>
<feature type="domain" description="EGF-like" evidence="9">
    <location>
        <begin position="1663"/>
        <end position="1695"/>
    </location>
</feature>
<feature type="disulfide bond" evidence="7">
    <location>
        <begin position="1621"/>
        <end position="1630"/>
    </location>
</feature>
<dbReference type="Pfam" id="PF26129">
    <property type="entry name" value="Vwde"/>
    <property type="match status" value="1"/>
</dbReference>
<dbReference type="FunFam" id="2.10.25.10:FF:000321">
    <property type="entry name" value="Protein delta homolog 1"/>
    <property type="match status" value="1"/>
</dbReference>
<evidence type="ECO:0000259" key="9">
    <source>
        <dbReference type="PROSITE" id="PS50026"/>
    </source>
</evidence>
<dbReference type="InterPro" id="IPR050969">
    <property type="entry name" value="Dev_Signal_Modulators"/>
</dbReference>
<dbReference type="SMART" id="SM00216">
    <property type="entry name" value="VWD"/>
    <property type="match status" value="1"/>
</dbReference>
<keyword evidence="3" id="KW-0677">Repeat</keyword>
<dbReference type="PROSITE" id="PS00022">
    <property type="entry name" value="EGF_1"/>
    <property type="match status" value="4"/>
</dbReference>
<dbReference type="Gene3D" id="2.10.25.10">
    <property type="entry name" value="Laminin"/>
    <property type="match status" value="9"/>
</dbReference>
<feature type="disulfide bond" evidence="7">
    <location>
        <begin position="1589"/>
        <end position="1598"/>
    </location>
</feature>
<feature type="disulfide bond" evidence="7">
    <location>
        <begin position="1190"/>
        <end position="1200"/>
    </location>
</feature>
<feature type="compositionally biased region" description="Basic and acidic residues" evidence="8">
    <location>
        <begin position="1406"/>
        <end position="1418"/>
    </location>
</feature>
<feature type="domain" description="EGF-like" evidence="9">
    <location>
        <begin position="1145"/>
        <end position="1184"/>
    </location>
</feature>
<feature type="disulfide bond" evidence="7">
    <location>
        <begin position="1749"/>
        <end position="1758"/>
    </location>
</feature>
<dbReference type="InterPro" id="IPR001846">
    <property type="entry name" value="VWF_type-D"/>
</dbReference>